<feature type="transmembrane region" description="Helical" evidence="1">
    <location>
        <begin position="36"/>
        <end position="58"/>
    </location>
</feature>
<dbReference type="AlphaFoldDB" id="A0A2U3D7R4"/>
<protein>
    <submittedName>
        <fullName evidence="2">Uncharacterized protein</fullName>
    </submittedName>
</protein>
<feature type="transmembrane region" description="Helical" evidence="1">
    <location>
        <begin position="12"/>
        <end position="30"/>
    </location>
</feature>
<comment type="caution">
    <text evidence="2">The sequence shown here is derived from an EMBL/GenBank/DDBJ whole genome shotgun (WGS) entry which is preliminary data.</text>
</comment>
<keyword evidence="1" id="KW-0472">Membrane</keyword>
<keyword evidence="1" id="KW-0812">Transmembrane</keyword>
<keyword evidence="1" id="KW-1133">Transmembrane helix</keyword>
<reference evidence="2 3" key="1">
    <citation type="submission" date="2016-11" db="EMBL/GenBank/DDBJ databases">
        <title>Comparative genomics of Acidibacillus ferroxidans species.</title>
        <authorList>
            <person name="Oliveira G."/>
            <person name="Nunes G."/>
            <person name="Oliveira R."/>
            <person name="Araujo F."/>
            <person name="Salim A."/>
            <person name="Scholte L."/>
            <person name="Morais D."/>
            <person name="Nancucheo I."/>
            <person name="Johnson D.B."/>
            <person name="Grail B."/>
            <person name="Bittencourt J."/>
            <person name="Valadares R."/>
        </authorList>
    </citation>
    <scope>NUCLEOTIDE SEQUENCE [LARGE SCALE GENOMIC DNA]</scope>
    <source>
        <strain evidence="2 3">Y002</strain>
    </source>
</reference>
<dbReference type="Proteomes" id="UP000245380">
    <property type="component" value="Unassembled WGS sequence"/>
</dbReference>
<evidence type="ECO:0000256" key="1">
    <source>
        <dbReference type="SAM" id="Phobius"/>
    </source>
</evidence>
<name>A0A2U3D7R4_SULT2</name>
<evidence type="ECO:0000313" key="2">
    <source>
        <dbReference type="EMBL" id="PWI57318.1"/>
    </source>
</evidence>
<dbReference type="EMBL" id="MPDK01000014">
    <property type="protein sequence ID" value="PWI57318.1"/>
    <property type="molecule type" value="Genomic_DNA"/>
</dbReference>
<evidence type="ECO:0000313" key="3">
    <source>
        <dbReference type="Proteomes" id="UP000245380"/>
    </source>
</evidence>
<proteinExistence type="predicted"/>
<keyword evidence="3" id="KW-1185">Reference proteome</keyword>
<accession>A0A2U3D7R4</accession>
<organism evidence="2 3">
    <name type="scientific">Sulfoacidibacillus thermotolerans</name>
    <name type="common">Acidibacillus sulfuroxidans</name>
    <dbReference type="NCBI Taxonomy" id="1765684"/>
    <lineage>
        <taxon>Bacteria</taxon>
        <taxon>Bacillati</taxon>
        <taxon>Bacillota</taxon>
        <taxon>Bacilli</taxon>
        <taxon>Bacillales</taxon>
        <taxon>Alicyclobacillaceae</taxon>
        <taxon>Sulfoacidibacillus</taxon>
    </lineage>
</organism>
<gene>
    <name evidence="2" type="ORF">BM613_08925</name>
</gene>
<sequence>MSRLRNQLIRTAATALIWIGGIEVLSSFVAKQMYNYTLTFTPIFFVLGILGVVVFVVARFI</sequence>